<name>A0A9P5YTS6_9AGAR</name>
<comment type="caution">
    <text evidence="1">The sequence shown here is derived from an EMBL/GenBank/DDBJ whole genome shotgun (WGS) entry which is preliminary data.</text>
</comment>
<protein>
    <recommendedName>
        <fullName evidence="3">BTB domain-containing protein</fullName>
    </recommendedName>
</protein>
<evidence type="ECO:0000313" key="2">
    <source>
        <dbReference type="Proteomes" id="UP000807469"/>
    </source>
</evidence>
<dbReference type="OrthoDB" id="3184970at2759"/>
<organism evidence="1 2">
    <name type="scientific">Pholiota conissans</name>
    <dbReference type="NCBI Taxonomy" id="109636"/>
    <lineage>
        <taxon>Eukaryota</taxon>
        <taxon>Fungi</taxon>
        <taxon>Dikarya</taxon>
        <taxon>Basidiomycota</taxon>
        <taxon>Agaricomycotina</taxon>
        <taxon>Agaricomycetes</taxon>
        <taxon>Agaricomycetidae</taxon>
        <taxon>Agaricales</taxon>
        <taxon>Agaricineae</taxon>
        <taxon>Strophariaceae</taxon>
        <taxon>Pholiota</taxon>
    </lineage>
</organism>
<gene>
    <name evidence="1" type="ORF">BDN70DRAFT_937271</name>
</gene>
<evidence type="ECO:0008006" key="3">
    <source>
        <dbReference type="Google" id="ProtNLM"/>
    </source>
</evidence>
<dbReference type="Proteomes" id="UP000807469">
    <property type="component" value="Unassembled WGS sequence"/>
</dbReference>
<sequence>MSTKMDAASPKTTSEIFCSPDVDMVFLSSDHVTFRLRTIHIISNSSILNDVAVRSSEVIHLPEAADVLEVLFQFIEPPNATRRNRQPSVLNMEINLFFGVAEAAGEYSVYAAMNTCLTHMAMPIVSAYPFQVLNHCAKYGYVDLADEAAEKNLSHSFETAVQKLTASNVLQKWMIYYGKWRKAARESAAIFEETHSLKSPTASDYNRHGSLLVRLYSTVFHIDMLQQQM</sequence>
<reference evidence="1" key="1">
    <citation type="submission" date="2020-11" db="EMBL/GenBank/DDBJ databases">
        <authorList>
            <consortium name="DOE Joint Genome Institute"/>
            <person name="Ahrendt S."/>
            <person name="Riley R."/>
            <person name="Andreopoulos W."/>
            <person name="Labutti K."/>
            <person name="Pangilinan J."/>
            <person name="Ruiz-Duenas F.J."/>
            <person name="Barrasa J.M."/>
            <person name="Sanchez-Garcia M."/>
            <person name="Camarero S."/>
            <person name="Miyauchi S."/>
            <person name="Serrano A."/>
            <person name="Linde D."/>
            <person name="Babiker R."/>
            <person name="Drula E."/>
            <person name="Ayuso-Fernandez I."/>
            <person name="Pacheco R."/>
            <person name="Padilla G."/>
            <person name="Ferreira P."/>
            <person name="Barriuso J."/>
            <person name="Kellner H."/>
            <person name="Castanera R."/>
            <person name="Alfaro M."/>
            <person name="Ramirez L."/>
            <person name="Pisabarro A.G."/>
            <person name="Kuo A."/>
            <person name="Tritt A."/>
            <person name="Lipzen A."/>
            <person name="He G."/>
            <person name="Yan M."/>
            <person name="Ng V."/>
            <person name="Cullen D."/>
            <person name="Martin F."/>
            <person name="Rosso M.-N."/>
            <person name="Henrissat B."/>
            <person name="Hibbett D."/>
            <person name="Martinez A.T."/>
            <person name="Grigoriev I.V."/>
        </authorList>
    </citation>
    <scope>NUCLEOTIDE SEQUENCE</scope>
    <source>
        <strain evidence="1">CIRM-BRFM 674</strain>
    </source>
</reference>
<evidence type="ECO:0000313" key="1">
    <source>
        <dbReference type="EMBL" id="KAF9473645.1"/>
    </source>
</evidence>
<accession>A0A9P5YTS6</accession>
<dbReference type="AlphaFoldDB" id="A0A9P5YTS6"/>
<keyword evidence="2" id="KW-1185">Reference proteome</keyword>
<proteinExistence type="predicted"/>
<dbReference type="EMBL" id="MU155426">
    <property type="protein sequence ID" value="KAF9473645.1"/>
    <property type="molecule type" value="Genomic_DNA"/>
</dbReference>